<sequence>MTLIKWDNVLASKEKGGLGVSSFYALSRALTFKWIWRFRTQGSSLWSRVIKLVHGEDGIDLLGYIKKKTGNDENTLFWGEVWKSDVPFSLLYPIIFALESCKFITVANKIAHSSLASSLRCNPRGGIEQVQMANLISNLEGFTLPNMHDRWRWSLSGDGEFSVASVRNLIYDKTLAEVGAKTRWIKYVPIKANILAWRIKLNNLPSRLNLSRRGLDLDTIFCPSCNSALEYSNHIFFGCPMVKDLYKFFARWWDVSMTTFFSYDNWWNWFSNRRAPSKLKLIFECVFYISWWVIWNYRNKVIFCPGHQSKDRLTDDIVAFSFTWCRSRCKAKFSWIEWLKNPSLIHL</sequence>
<organism evidence="2">
    <name type="scientific">Tanacetum cinerariifolium</name>
    <name type="common">Dalmatian daisy</name>
    <name type="synonym">Chrysanthemum cinerariifolium</name>
    <dbReference type="NCBI Taxonomy" id="118510"/>
    <lineage>
        <taxon>Eukaryota</taxon>
        <taxon>Viridiplantae</taxon>
        <taxon>Streptophyta</taxon>
        <taxon>Embryophyta</taxon>
        <taxon>Tracheophyta</taxon>
        <taxon>Spermatophyta</taxon>
        <taxon>Magnoliopsida</taxon>
        <taxon>eudicotyledons</taxon>
        <taxon>Gunneridae</taxon>
        <taxon>Pentapetalae</taxon>
        <taxon>asterids</taxon>
        <taxon>campanulids</taxon>
        <taxon>Asterales</taxon>
        <taxon>Asteraceae</taxon>
        <taxon>Asteroideae</taxon>
        <taxon>Anthemideae</taxon>
        <taxon>Anthemidinae</taxon>
        <taxon>Tanacetum</taxon>
    </lineage>
</organism>
<protein>
    <recommendedName>
        <fullName evidence="1">Reverse transcriptase zinc-binding domain-containing protein</fullName>
    </recommendedName>
</protein>
<dbReference type="AlphaFoldDB" id="A0A699J0Y4"/>
<proteinExistence type="predicted"/>
<comment type="caution">
    <text evidence="2">The sequence shown here is derived from an EMBL/GenBank/DDBJ whole genome shotgun (WGS) entry which is preliminary data.</text>
</comment>
<feature type="domain" description="Reverse transcriptase zinc-binding" evidence="1">
    <location>
        <begin position="161"/>
        <end position="244"/>
    </location>
</feature>
<dbReference type="EMBL" id="BKCJ010357930">
    <property type="protein sequence ID" value="GFA02827.1"/>
    <property type="molecule type" value="Genomic_DNA"/>
</dbReference>
<dbReference type="InterPro" id="IPR026960">
    <property type="entry name" value="RVT-Znf"/>
</dbReference>
<accession>A0A699J0Y4</accession>
<name>A0A699J0Y4_TANCI</name>
<dbReference type="PANTHER" id="PTHR33116:SF77">
    <property type="entry name" value="RNA-DIRECTED DNA POLYMERASE"/>
    <property type="match status" value="1"/>
</dbReference>
<evidence type="ECO:0000313" key="2">
    <source>
        <dbReference type="EMBL" id="GFA02827.1"/>
    </source>
</evidence>
<gene>
    <name evidence="2" type="ORF">Tci_574799</name>
</gene>
<dbReference type="PANTHER" id="PTHR33116">
    <property type="entry name" value="REVERSE TRANSCRIPTASE ZINC-BINDING DOMAIN-CONTAINING PROTEIN-RELATED-RELATED"/>
    <property type="match status" value="1"/>
</dbReference>
<reference evidence="2" key="1">
    <citation type="journal article" date="2019" name="Sci. Rep.">
        <title>Draft genome of Tanacetum cinerariifolium, the natural source of mosquito coil.</title>
        <authorList>
            <person name="Yamashiro T."/>
            <person name="Shiraishi A."/>
            <person name="Satake H."/>
            <person name="Nakayama K."/>
        </authorList>
    </citation>
    <scope>NUCLEOTIDE SEQUENCE</scope>
</reference>
<dbReference type="Pfam" id="PF13966">
    <property type="entry name" value="zf-RVT"/>
    <property type="match status" value="1"/>
</dbReference>
<evidence type="ECO:0000259" key="1">
    <source>
        <dbReference type="Pfam" id="PF13966"/>
    </source>
</evidence>